<evidence type="ECO:0000256" key="1">
    <source>
        <dbReference type="SAM" id="Phobius"/>
    </source>
</evidence>
<dbReference type="InterPro" id="IPR014204">
    <property type="entry name" value="Spore_V_AE"/>
</dbReference>
<comment type="caution">
    <text evidence="2">The sequence shown here is derived from an EMBL/GenBank/DDBJ whole genome shotgun (WGS) entry which is preliminary data.</text>
</comment>
<dbReference type="PANTHER" id="PTHR38450:SF2">
    <property type="entry name" value="STAGE V SPORULATION PROTEIN AEB"/>
    <property type="match status" value="1"/>
</dbReference>
<feature type="transmembrane region" description="Helical" evidence="1">
    <location>
        <begin position="6"/>
        <end position="28"/>
    </location>
</feature>
<dbReference type="PANTHER" id="PTHR38450">
    <property type="entry name" value="STAGE V SPORULATION PROTEIN AC-RELATED"/>
    <property type="match status" value="1"/>
</dbReference>
<evidence type="ECO:0000313" key="3">
    <source>
        <dbReference type="Proteomes" id="UP000214588"/>
    </source>
</evidence>
<keyword evidence="1" id="KW-0472">Membrane</keyword>
<organism evidence="2 3">
    <name type="scientific">Natranaerobius trueperi</name>
    <dbReference type="NCBI Taxonomy" id="759412"/>
    <lineage>
        <taxon>Bacteria</taxon>
        <taxon>Bacillati</taxon>
        <taxon>Bacillota</taxon>
        <taxon>Clostridia</taxon>
        <taxon>Natranaerobiales</taxon>
        <taxon>Natranaerobiaceae</taxon>
        <taxon>Natranaerobius</taxon>
    </lineage>
</organism>
<keyword evidence="3" id="KW-1185">Reference proteome</keyword>
<feature type="transmembrane region" description="Helical" evidence="1">
    <location>
        <begin position="35"/>
        <end position="55"/>
    </location>
</feature>
<reference evidence="2 3" key="1">
    <citation type="submission" date="2017-06" db="EMBL/GenBank/DDBJ databases">
        <title>Draft Genome Sequence of Natranaerobius trueperi halophilic, alkalithermophilic bacteria from soda lakes.</title>
        <authorList>
            <person name="Zhao B."/>
        </authorList>
    </citation>
    <scope>NUCLEOTIDE SEQUENCE [LARGE SCALE GENOMIC DNA]</scope>
    <source>
        <strain evidence="2 3">DSM 18760</strain>
    </source>
</reference>
<dbReference type="EMBL" id="NIQC01000009">
    <property type="protein sequence ID" value="OWZ83978.1"/>
    <property type="molecule type" value="Genomic_DNA"/>
</dbReference>
<name>A0A226BY69_9FIRM</name>
<keyword evidence="1" id="KW-0812">Transmembrane</keyword>
<dbReference type="OrthoDB" id="9797988at2"/>
<evidence type="ECO:0000313" key="2">
    <source>
        <dbReference type="EMBL" id="OWZ83978.1"/>
    </source>
</evidence>
<gene>
    <name evidence="2" type="primary">spoVAE</name>
    <name evidence="2" type="ORF">CDO51_05305</name>
</gene>
<dbReference type="Proteomes" id="UP000214588">
    <property type="component" value="Unassembled WGS sequence"/>
</dbReference>
<sequence length="123" mass="12507">MLAVILVGSYVTAFIVGGLFCVIGQLLFDLTRFTPAQVLVGFVVGGGILSGIGVYEPLIEFAGAGASIPIASFGNSLVQGAIAEAAQFGIVGVLTGMFELTSTGITSAIIFAFIMALIFDPKG</sequence>
<dbReference type="NCBIfam" id="TIGR02839">
    <property type="entry name" value="spore_V_AE"/>
    <property type="match status" value="1"/>
</dbReference>
<keyword evidence="1" id="KW-1133">Transmembrane helix</keyword>
<dbReference type="InterPro" id="IPR005562">
    <property type="entry name" value="SpoVA"/>
</dbReference>
<dbReference type="Pfam" id="PF03862">
    <property type="entry name" value="SpoVAC_SpoVAEB"/>
    <property type="match status" value="1"/>
</dbReference>
<dbReference type="AlphaFoldDB" id="A0A226BY69"/>
<proteinExistence type="predicted"/>
<feature type="transmembrane region" description="Helical" evidence="1">
    <location>
        <begin position="90"/>
        <end position="119"/>
    </location>
</feature>
<accession>A0A226BY69</accession>
<protein>
    <submittedName>
        <fullName evidence="2">Stage V sporulation protein AE</fullName>
    </submittedName>
</protein>